<evidence type="ECO:0000256" key="2">
    <source>
        <dbReference type="ARBA" id="ARBA00021549"/>
    </source>
</evidence>
<comment type="caution">
    <text evidence="13">The sequence shown here is derived from an EMBL/GenBank/DDBJ whole genome shotgun (WGS) entry which is preliminary data.</text>
</comment>
<sequence length="151" mass="16521">MRIYRGFTLLELMVAVAIAGVMLSVVIPGFFGLMERNNIAATSNEIVSALLYARSEAVRIENDVTFTPEDDGWLVTTPDAINIVDQTVENENITITENIASNDVTYNSRGRADITLGDSIEISFNGEVRSRVCLSLTGRPYIKSVTEGNCP</sequence>
<dbReference type="InterPro" id="IPR012902">
    <property type="entry name" value="N_methyl_site"/>
</dbReference>
<proteinExistence type="inferred from homology"/>
<comment type="subcellular location">
    <subcellularLocation>
        <location evidence="1">Cell inner membrane</location>
        <topology evidence="1">Single-pass membrane protein</topology>
    </subcellularLocation>
</comment>
<feature type="transmembrane region" description="Helical" evidence="11">
    <location>
        <begin position="12"/>
        <end position="34"/>
    </location>
</feature>
<evidence type="ECO:0000256" key="5">
    <source>
        <dbReference type="ARBA" id="ARBA00022519"/>
    </source>
</evidence>
<protein>
    <recommendedName>
        <fullName evidence="2">Type II secretion system protein H</fullName>
    </recommendedName>
    <alternativeName>
        <fullName evidence="10">General secretion pathway protein H</fullName>
    </alternativeName>
</protein>
<keyword evidence="8 11" id="KW-0472">Membrane</keyword>
<dbReference type="AlphaFoldDB" id="A0A9E4N7J6"/>
<evidence type="ECO:0000259" key="12">
    <source>
        <dbReference type="Pfam" id="PF12019"/>
    </source>
</evidence>
<dbReference type="Proteomes" id="UP000886667">
    <property type="component" value="Unassembled WGS sequence"/>
</dbReference>
<evidence type="ECO:0000256" key="6">
    <source>
        <dbReference type="ARBA" id="ARBA00022692"/>
    </source>
</evidence>
<evidence type="ECO:0000256" key="11">
    <source>
        <dbReference type="SAM" id="Phobius"/>
    </source>
</evidence>
<dbReference type="PROSITE" id="PS00409">
    <property type="entry name" value="PROKAR_NTER_METHYL"/>
    <property type="match status" value="1"/>
</dbReference>
<feature type="domain" description="General secretion pathway GspH" evidence="12">
    <location>
        <begin position="43"/>
        <end position="138"/>
    </location>
</feature>
<name>A0A9E4N7J6_9GAMM</name>
<keyword evidence="3" id="KW-1003">Cell membrane</keyword>
<keyword evidence="4" id="KW-0488">Methylation</keyword>
<dbReference type="Gene3D" id="3.55.40.10">
    <property type="entry name" value="minor pseudopilin epsh domain"/>
    <property type="match status" value="1"/>
</dbReference>
<reference evidence="13" key="1">
    <citation type="journal article" date="2021" name="Proc. Natl. Acad. Sci. U.S.A.">
        <title>Global biogeography of chemosynthetic symbionts reveals both localized and globally distributed symbiont groups. .</title>
        <authorList>
            <person name="Osvatic J.T."/>
            <person name="Wilkins L.G.E."/>
            <person name="Leibrecht L."/>
            <person name="Leray M."/>
            <person name="Zauner S."/>
            <person name="Polzin J."/>
            <person name="Camacho Y."/>
            <person name="Gros O."/>
            <person name="van Gils J.A."/>
            <person name="Eisen J.A."/>
            <person name="Petersen J.M."/>
            <person name="Yuen B."/>
        </authorList>
    </citation>
    <scope>NUCLEOTIDE SEQUENCE</scope>
    <source>
        <strain evidence="13">MAGclacostrist064TRANS</strain>
    </source>
</reference>
<dbReference type="GO" id="GO:0015628">
    <property type="term" value="P:protein secretion by the type II secretion system"/>
    <property type="evidence" value="ECO:0007669"/>
    <property type="project" value="InterPro"/>
</dbReference>
<evidence type="ECO:0000256" key="10">
    <source>
        <dbReference type="ARBA" id="ARBA00030775"/>
    </source>
</evidence>
<dbReference type="GO" id="GO:0015627">
    <property type="term" value="C:type II protein secretion system complex"/>
    <property type="evidence" value="ECO:0007669"/>
    <property type="project" value="InterPro"/>
</dbReference>
<keyword evidence="6 11" id="KW-0812">Transmembrane</keyword>
<comment type="similarity">
    <text evidence="9">Belongs to the GSP H family.</text>
</comment>
<evidence type="ECO:0000256" key="9">
    <source>
        <dbReference type="ARBA" id="ARBA00025772"/>
    </source>
</evidence>
<dbReference type="InterPro" id="IPR045584">
    <property type="entry name" value="Pilin-like"/>
</dbReference>
<evidence type="ECO:0000256" key="3">
    <source>
        <dbReference type="ARBA" id="ARBA00022475"/>
    </source>
</evidence>
<dbReference type="Pfam" id="PF07963">
    <property type="entry name" value="N_methyl"/>
    <property type="match status" value="1"/>
</dbReference>
<keyword evidence="5" id="KW-0997">Cell inner membrane</keyword>
<evidence type="ECO:0000313" key="13">
    <source>
        <dbReference type="EMBL" id="MCG7949004.1"/>
    </source>
</evidence>
<evidence type="ECO:0000256" key="1">
    <source>
        <dbReference type="ARBA" id="ARBA00004377"/>
    </source>
</evidence>
<accession>A0A9E4N7J6</accession>
<dbReference type="InterPro" id="IPR022346">
    <property type="entry name" value="T2SS_GspH"/>
</dbReference>
<keyword evidence="7 11" id="KW-1133">Transmembrane helix</keyword>
<evidence type="ECO:0000313" key="14">
    <source>
        <dbReference type="Proteomes" id="UP000886667"/>
    </source>
</evidence>
<organism evidence="13 14">
    <name type="scientific">Candidatus Thiodiazotropha taylori</name>
    <dbReference type="NCBI Taxonomy" id="2792791"/>
    <lineage>
        <taxon>Bacteria</taxon>
        <taxon>Pseudomonadati</taxon>
        <taxon>Pseudomonadota</taxon>
        <taxon>Gammaproteobacteria</taxon>
        <taxon>Chromatiales</taxon>
        <taxon>Sedimenticolaceae</taxon>
        <taxon>Candidatus Thiodiazotropha</taxon>
    </lineage>
</organism>
<dbReference type="EMBL" id="JAEPCM010000839">
    <property type="protein sequence ID" value="MCG7949004.1"/>
    <property type="molecule type" value="Genomic_DNA"/>
</dbReference>
<evidence type="ECO:0000256" key="4">
    <source>
        <dbReference type="ARBA" id="ARBA00022481"/>
    </source>
</evidence>
<evidence type="ECO:0000256" key="8">
    <source>
        <dbReference type="ARBA" id="ARBA00023136"/>
    </source>
</evidence>
<dbReference type="GO" id="GO:0005886">
    <property type="term" value="C:plasma membrane"/>
    <property type="evidence" value="ECO:0007669"/>
    <property type="project" value="UniProtKB-SubCell"/>
</dbReference>
<evidence type="ECO:0000256" key="7">
    <source>
        <dbReference type="ARBA" id="ARBA00022989"/>
    </source>
</evidence>
<dbReference type="SUPFAM" id="SSF54523">
    <property type="entry name" value="Pili subunits"/>
    <property type="match status" value="1"/>
</dbReference>
<gene>
    <name evidence="13" type="ORF">JAZ07_21930</name>
</gene>
<dbReference type="NCBIfam" id="TIGR02532">
    <property type="entry name" value="IV_pilin_GFxxxE"/>
    <property type="match status" value="1"/>
</dbReference>
<dbReference type="Pfam" id="PF12019">
    <property type="entry name" value="GspH"/>
    <property type="match status" value="1"/>
</dbReference>